<evidence type="ECO:0000256" key="5">
    <source>
        <dbReference type="SAM" id="MobiDB-lite"/>
    </source>
</evidence>
<feature type="domain" description="RapZ-like N-terminal" evidence="6">
    <location>
        <begin position="11"/>
        <end position="161"/>
    </location>
</feature>
<dbReference type="Pfam" id="PF22740">
    <property type="entry name" value="PapZ_C"/>
    <property type="match status" value="1"/>
</dbReference>
<organism evidence="8 9">
    <name type="scientific">Thalassococcus arenae</name>
    <dbReference type="NCBI Taxonomy" id="2851652"/>
    <lineage>
        <taxon>Bacteria</taxon>
        <taxon>Pseudomonadati</taxon>
        <taxon>Pseudomonadota</taxon>
        <taxon>Alphaproteobacteria</taxon>
        <taxon>Rhodobacterales</taxon>
        <taxon>Roseobacteraceae</taxon>
        <taxon>Thalassococcus</taxon>
    </lineage>
</organism>
<dbReference type="NCBIfam" id="NF003828">
    <property type="entry name" value="PRK05416.1"/>
    <property type="match status" value="1"/>
</dbReference>
<feature type="binding site" evidence="4">
    <location>
        <begin position="64"/>
        <end position="67"/>
    </location>
    <ligand>
        <name>GTP</name>
        <dbReference type="ChEBI" id="CHEBI:37565"/>
    </ligand>
</feature>
<dbReference type="EMBL" id="JAHRWL010000001">
    <property type="protein sequence ID" value="MBV2359800.1"/>
    <property type="molecule type" value="Genomic_DNA"/>
</dbReference>
<dbReference type="PANTHER" id="PTHR30448:SF0">
    <property type="entry name" value="RNASE ADAPTER PROTEIN RAPZ"/>
    <property type="match status" value="1"/>
</dbReference>
<dbReference type="InterPro" id="IPR053930">
    <property type="entry name" value="RapZ-like_N"/>
</dbReference>
<dbReference type="HAMAP" id="MF_00636">
    <property type="entry name" value="RapZ_like"/>
    <property type="match status" value="1"/>
</dbReference>
<sequence>MAHKAAPGQRVVLVTGPSGAGRSSAIDALEDCGYEAIDNIPLSLIPRLIDGPGALGRPLALGIDVRNRDFSARALLDVTDALALDGALTVDLLYLDCAPDVLARRYSETRRRHPLAPAEAPTDGIDRELRLLEDVRARADILIDTTELTVQDLRAELEGWFGRSEGPRMALSLHSFSYKRGLPHGIDMALDCRFLRNPHWQPDLRGLTGLDAPVAAYVAADPRFDGFLDRVRALLDFVLPAHREEGKAHFSVGFGCTGGQHRSVAVTERVARTLAERGWQVSIRHRELDRRGLAAPRPAGGGPETEPGKAPE</sequence>
<evidence type="ECO:0000313" key="8">
    <source>
        <dbReference type="EMBL" id="MBV2359800.1"/>
    </source>
</evidence>
<evidence type="ECO:0000313" key="9">
    <source>
        <dbReference type="Proteomes" id="UP001166293"/>
    </source>
</evidence>
<evidence type="ECO:0000259" key="6">
    <source>
        <dbReference type="Pfam" id="PF03668"/>
    </source>
</evidence>
<dbReference type="Proteomes" id="UP001166293">
    <property type="component" value="Unassembled WGS sequence"/>
</dbReference>
<dbReference type="PIRSF" id="PIRSF005052">
    <property type="entry name" value="P-loopkin"/>
    <property type="match status" value="1"/>
</dbReference>
<name>A0ABS6N708_9RHOB</name>
<evidence type="ECO:0000256" key="1">
    <source>
        <dbReference type="ARBA" id="ARBA00022741"/>
    </source>
</evidence>
<evidence type="ECO:0000256" key="2">
    <source>
        <dbReference type="ARBA" id="ARBA00022840"/>
    </source>
</evidence>
<evidence type="ECO:0000256" key="3">
    <source>
        <dbReference type="ARBA" id="ARBA00023134"/>
    </source>
</evidence>
<accession>A0ABS6N708</accession>
<keyword evidence="3 4" id="KW-0342">GTP-binding</keyword>
<dbReference type="InterPro" id="IPR053931">
    <property type="entry name" value="RapZ_C"/>
</dbReference>
<reference evidence="8" key="1">
    <citation type="submission" date="2021-06" db="EMBL/GenBank/DDBJ databases">
        <title>Thalassococcus sp. CAU 1522 isolated from sea sand, Republic of Korea.</title>
        <authorList>
            <person name="Kim W."/>
        </authorList>
    </citation>
    <scope>NUCLEOTIDE SEQUENCE</scope>
    <source>
        <strain evidence="8">CAU 1522</strain>
    </source>
</reference>
<comment type="caution">
    <text evidence="8">The sequence shown here is derived from an EMBL/GenBank/DDBJ whole genome shotgun (WGS) entry which is preliminary data.</text>
</comment>
<evidence type="ECO:0000256" key="4">
    <source>
        <dbReference type="HAMAP-Rule" id="MF_00636"/>
    </source>
</evidence>
<feature type="binding site" evidence="4">
    <location>
        <begin position="16"/>
        <end position="23"/>
    </location>
    <ligand>
        <name>ATP</name>
        <dbReference type="ChEBI" id="CHEBI:30616"/>
    </ligand>
</feature>
<proteinExistence type="inferred from homology"/>
<evidence type="ECO:0000259" key="7">
    <source>
        <dbReference type="Pfam" id="PF22740"/>
    </source>
</evidence>
<keyword evidence="9" id="KW-1185">Reference proteome</keyword>
<dbReference type="PANTHER" id="PTHR30448">
    <property type="entry name" value="RNASE ADAPTER PROTEIN RAPZ"/>
    <property type="match status" value="1"/>
</dbReference>
<dbReference type="Pfam" id="PF03668">
    <property type="entry name" value="RapZ-like_N"/>
    <property type="match status" value="1"/>
</dbReference>
<dbReference type="InterPro" id="IPR005337">
    <property type="entry name" value="RapZ-like"/>
</dbReference>
<feature type="region of interest" description="Disordered" evidence="5">
    <location>
        <begin position="289"/>
        <end position="312"/>
    </location>
</feature>
<protein>
    <submittedName>
        <fullName evidence="8">RNase adapter RapZ</fullName>
    </submittedName>
</protein>
<keyword evidence="1 4" id="KW-0547">Nucleotide-binding</keyword>
<feature type="domain" description="RapZ C-terminal" evidence="7">
    <location>
        <begin position="169"/>
        <end position="288"/>
    </location>
</feature>
<keyword evidence="2 4" id="KW-0067">ATP-binding</keyword>
<dbReference type="RefSeq" id="WP_217777595.1">
    <property type="nucleotide sequence ID" value="NZ_JAHRWL010000001.1"/>
</dbReference>
<gene>
    <name evidence="8" type="primary">rapZ</name>
    <name evidence="8" type="ORF">KUH32_08440</name>
</gene>